<gene>
    <name evidence="3" type="ORF">GRI99_12540</name>
</gene>
<evidence type="ECO:0000313" key="3">
    <source>
        <dbReference type="EMBL" id="MXO72457.1"/>
    </source>
</evidence>
<dbReference type="PANTHER" id="PTHR36920">
    <property type="match status" value="1"/>
</dbReference>
<evidence type="ECO:0000256" key="1">
    <source>
        <dbReference type="ARBA" id="ARBA00009330"/>
    </source>
</evidence>
<dbReference type="InterPro" id="IPR011250">
    <property type="entry name" value="OMP/PagP_B-barrel"/>
</dbReference>
<dbReference type="RefSeq" id="WP_160772394.1">
    <property type="nucleotide sequence ID" value="NZ_WTYV01000005.1"/>
</dbReference>
<comment type="caution">
    <text evidence="3">The sequence shown here is derived from an EMBL/GenBank/DDBJ whole genome shotgun (WGS) entry which is preliminary data.</text>
</comment>
<comment type="similarity">
    <text evidence="1">Belongs to the OmpW/AlkL family.</text>
</comment>
<proteinExistence type="inferred from homology"/>
<dbReference type="Pfam" id="PF03922">
    <property type="entry name" value="OmpW"/>
    <property type="match status" value="1"/>
</dbReference>
<dbReference type="InterPro" id="IPR005618">
    <property type="entry name" value="OMPW"/>
</dbReference>
<dbReference type="AlphaFoldDB" id="A0A844Z1W8"/>
<keyword evidence="2" id="KW-0732">Signal</keyword>
<dbReference type="PANTHER" id="PTHR36920:SF1">
    <property type="entry name" value="OUTER MEMBRANE PROTEIN W"/>
    <property type="match status" value="1"/>
</dbReference>
<reference evidence="3 4" key="1">
    <citation type="submission" date="2019-12" db="EMBL/GenBank/DDBJ databases">
        <title>Genomic-based taxomic classification of the family Erythrobacteraceae.</title>
        <authorList>
            <person name="Xu L."/>
        </authorList>
    </citation>
    <scope>NUCLEOTIDE SEQUENCE [LARGE SCALE GENOMIC DNA]</scope>
    <source>
        <strain evidence="3 4">M0322</strain>
    </source>
</reference>
<sequence>MRQFSRTTFASLASAVAMMAAAGASPVQAQEAGDIQVKVLATAVLPDGKITDVALLGPLPATTQTAANDNVVPTVAIEYFFTPNISLETICCMTQHDVDVVAGPLAGAEAVSNARVIPATFTLKYHLNPGGVSPYVGAGPTYFLWINDAPGAQTIPLGVTRQSLSNELGVAVQAGIDVPAGNNFIVSLDAKKYWVNTTARWFAGNTRVIETTHAIDPWVLSAGVGFRF</sequence>
<dbReference type="Gene3D" id="2.40.160.20">
    <property type="match status" value="1"/>
</dbReference>
<feature type="signal peptide" evidence="2">
    <location>
        <begin position="1"/>
        <end position="29"/>
    </location>
</feature>
<dbReference type="EMBL" id="WTYV01000005">
    <property type="protein sequence ID" value="MXO72457.1"/>
    <property type="molecule type" value="Genomic_DNA"/>
</dbReference>
<dbReference type="Proteomes" id="UP000466966">
    <property type="component" value="Unassembled WGS sequence"/>
</dbReference>
<feature type="chain" id="PRO_5032295131" evidence="2">
    <location>
        <begin position="30"/>
        <end position="228"/>
    </location>
</feature>
<organism evidence="3 4">
    <name type="scientific">Alteraurantiacibacter buctensis</name>
    <dbReference type="NCBI Taxonomy" id="1503981"/>
    <lineage>
        <taxon>Bacteria</taxon>
        <taxon>Pseudomonadati</taxon>
        <taxon>Pseudomonadota</taxon>
        <taxon>Alphaproteobacteria</taxon>
        <taxon>Sphingomonadales</taxon>
        <taxon>Erythrobacteraceae</taxon>
        <taxon>Alteraurantiacibacter</taxon>
    </lineage>
</organism>
<name>A0A844Z1W8_9SPHN</name>
<protein>
    <submittedName>
        <fullName evidence="3">Outer membrane beta-barrel protein</fullName>
    </submittedName>
</protein>
<keyword evidence="4" id="KW-1185">Reference proteome</keyword>
<accession>A0A844Z1W8</accession>
<evidence type="ECO:0000313" key="4">
    <source>
        <dbReference type="Proteomes" id="UP000466966"/>
    </source>
</evidence>
<dbReference type="SUPFAM" id="SSF56925">
    <property type="entry name" value="OMPA-like"/>
    <property type="match status" value="1"/>
</dbReference>
<dbReference type="GO" id="GO:0019867">
    <property type="term" value="C:outer membrane"/>
    <property type="evidence" value="ECO:0007669"/>
    <property type="project" value="InterPro"/>
</dbReference>
<dbReference type="GO" id="GO:0055085">
    <property type="term" value="P:transmembrane transport"/>
    <property type="evidence" value="ECO:0007669"/>
    <property type="project" value="TreeGrafter"/>
</dbReference>
<evidence type="ECO:0000256" key="2">
    <source>
        <dbReference type="SAM" id="SignalP"/>
    </source>
</evidence>
<dbReference type="OrthoDB" id="9807574at2"/>